<evidence type="ECO:0000313" key="2">
    <source>
        <dbReference type="Proteomes" id="UP000619479"/>
    </source>
</evidence>
<dbReference type="InterPro" id="IPR006311">
    <property type="entry name" value="TAT_signal"/>
</dbReference>
<dbReference type="PROSITE" id="PS51318">
    <property type="entry name" value="TAT"/>
    <property type="match status" value="1"/>
</dbReference>
<dbReference type="Pfam" id="PF08811">
    <property type="entry name" value="DUF1800"/>
    <property type="match status" value="1"/>
</dbReference>
<evidence type="ECO:0008006" key="3">
    <source>
        <dbReference type="Google" id="ProtNLM"/>
    </source>
</evidence>
<dbReference type="EMBL" id="BOMH01000042">
    <property type="protein sequence ID" value="GID67931.1"/>
    <property type="molecule type" value="Genomic_DNA"/>
</dbReference>
<organism evidence="1 2">
    <name type="scientific">Actinoplanes cyaneus</name>
    <dbReference type="NCBI Taxonomy" id="52696"/>
    <lineage>
        <taxon>Bacteria</taxon>
        <taxon>Bacillati</taxon>
        <taxon>Actinomycetota</taxon>
        <taxon>Actinomycetes</taxon>
        <taxon>Micromonosporales</taxon>
        <taxon>Micromonosporaceae</taxon>
        <taxon>Actinoplanes</taxon>
    </lineage>
</organism>
<reference evidence="1" key="1">
    <citation type="submission" date="2021-01" db="EMBL/GenBank/DDBJ databases">
        <title>Whole genome shotgun sequence of Actinoplanes cyaneus NBRC 14990.</title>
        <authorList>
            <person name="Komaki H."/>
            <person name="Tamura T."/>
        </authorList>
    </citation>
    <scope>NUCLEOTIDE SEQUENCE</scope>
    <source>
        <strain evidence="1">NBRC 14990</strain>
    </source>
</reference>
<dbReference type="InterPro" id="IPR014917">
    <property type="entry name" value="DUF1800"/>
</dbReference>
<sequence length="543" mass="58271">MAGAKTSDVCPVTVFEQTLNRRTAIGGAAAAGAAAVLATGSPALAASPADPRFRTAVEPGIVIEEATGGLLPADPLLHLLRRATFGPSPAAIAQIRTLGASAWLDRQLNPGSIDDSAADALIARLPLCGLSIGEIRARVAAGQLKQFDWSPMWQLSFAAPVRAIWSERQLFEVMCDFWSNHLNVTCPSGDVWDSRTDYDRTVIRKYALGTFAEMLKASARHPAMLTYLDNRYSTRLAPNENYGRELMELHTVGLEYAEPDVKDAARLLTGLTVDNTTGQYRYDAANHVTGAVRILGFTHANATTTGGEAAAMAFLDHLAMHPSTARRIVTKLCVRFVADVPPTGLITKLVKVYLDNRSAIVPVLRALFTSQEFASSVGAKTRTPLEDLAATVRILGYGPPPSGTKTYESLYWMARNAGHAPLLWGPPNGYPDVAAAWASPSGLLVRWNFHLSIAAGNWPADLVRPADLLTGMIGARPATYGALIDATARRLLGVTLGGEQTAALASFYGKTPASPLKYNDPAVGWMYPYLMAMLLNAPNFALR</sequence>
<dbReference type="Proteomes" id="UP000619479">
    <property type="component" value="Unassembled WGS sequence"/>
</dbReference>
<protein>
    <recommendedName>
        <fullName evidence="3">DUF1800 domain-containing protein</fullName>
    </recommendedName>
</protein>
<name>A0A919INF9_9ACTN</name>
<comment type="caution">
    <text evidence="1">The sequence shown here is derived from an EMBL/GenBank/DDBJ whole genome shotgun (WGS) entry which is preliminary data.</text>
</comment>
<gene>
    <name evidence="1" type="ORF">Acy02nite_58120</name>
</gene>
<keyword evidence="2" id="KW-1185">Reference proteome</keyword>
<evidence type="ECO:0000313" key="1">
    <source>
        <dbReference type="EMBL" id="GID67931.1"/>
    </source>
</evidence>
<dbReference type="AlphaFoldDB" id="A0A919INF9"/>
<proteinExistence type="predicted"/>
<accession>A0A919INF9</accession>